<accession>A0AAP3AM41</accession>
<dbReference type="RefSeq" id="WP_064970523.1">
    <property type="nucleotide sequence ID" value="NZ_JAOTLM010000006.1"/>
</dbReference>
<reference evidence="1" key="1">
    <citation type="submission" date="2022-10" db="EMBL/GenBank/DDBJ databases">
        <title>Sifting through the core-genome to identify putative cross-protective antigens against Riemerella anatipestifer.</title>
        <authorList>
            <person name="Zheng X."/>
            <person name="Zhang W."/>
        </authorList>
    </citation>
    <scope>NUCLEOTIDE SEQUENCE</scope>
    <source>
        <strain evidence="1">ZWRA178</strain>
    </source>
</reference>
<comment type="caution">
    <text evidence="1">The sequence shown here is derived from an EMBL/GenBank/DDBJ whole genome shotgun (WGS) entry which is preliminary data.</text>
</comment>
<proteinExistence type="predicted"/>
<sequence length="61" mass="6969">MEQFSFFMMMQGSLGFHLSEETGTEKQIRNILLGSALPILYLQKIPIKLSNIELATVRLKI</sequence>
<evidence type="ECO:0000313" key="2">
    <source>
        <dbReference type="Proteomes" id="UP001207440"/>
    </source>
</evidence>
<name>A0AAP3AM41_RIEAN</name>
<dbReference type="Proteomes" id="UP001207440">
    <property type="component" value="Unassembled WGS sequence"/>
</dbReference>
<dbReference type="AlphaFoldDB" id="A0AAP3AM41"/>
<organism evidence="1 2">
    <name type="scientific">Riemerella anatipestifer</name>
    <name type="common">Moraxella anatipestifer</name>
    <dbReference type="NCBI Taxonomy" id="34085"/>
    <lineage>
        <taxon>Bacteria</taxon>
        <taxon>Pseudomonadati</taxon>
        <taxon>Bacteroidota</taxon>
        <taxon>Flavobacteriia</taxon>
        <taxon>Flavobacteriales</taxon>
        <taxon>Weeksellaceae</taxon>
        <taxon>Riemerella</taxon>
    </lineage>
</organism>
<evidence type="ECO:0000313" key="1">
    <source>
        <dbReference type="EMBL" id="MCW0523116.1"/>
    </source>
</evidence>
<protein>
    <submittedName>
        <fullName evidence="1">Uncharacterized protein</fullName>
    </submittedName>
</protein>
<dbReference type="EMBL" id="JAOZYT010000007">
    <property type="protein sequence ID" value="MCW0523116.1"/>
    <property type="molecule type" value="Genomic_DNA"/>
</dbReference>
<gene>
    <name evidence="1" type="ORF">OKE68_02140</name>
</gene>